<evidence type="ECO:0000256" key="1">
    <source>
        <dbReference type="SAM" id="MobiDB-lite"/>
    </source>
</evidence>
<accession>A0ABT3ZXY7</accession>
<protein>
    <recommendedName>
        <fullName evidence="5">Lipoprotein</fullName>
    </recommendedName>
</protein>
<comment type="caution">
    <text evidence="3">The sequence shown here is derived from an EMBL/GenBank/DDBJ whole genome shotgun (WGS) entry which is preliminary data.</text>
</comment>
<feature type="region of interest" description="Disordered" evidence="1">
    <location>
        <begin position="24"/>
        <end position="66"/>
    </location>
</feature>
<sequence length="134" mass="13975">MNSQSLFRVLTAAGLSLAVTACGPQDELSSNEPNPAAETASVTSRVSSPRLSPDEASAVAAGSSDEDGSVQVLGITYVRPHGVRPALLAYEVLVTTYDRDGLTLEELVYVDANDGSVLLRIPRNSVASESILGE</sequence>
<evidence type="ECO:0000313" key="4">
    <source>
        <dbReference type="Proteomes" id="UP001207654"/>
    </source>
</evidence>
<feature type="compositionally biased region" description="Polar residues" evidence="1">
    <location>
        <begin position="40"/>
        <end position="50"/>
    </location>
</feature>
<feature type="signal peptide" evidence="2">
    <location>
        <begin position="1"/>
        <end position="21"/>
    </location>
</feature>
<evidence type="ECO:0000313" key="3">
    <source>
        <dbReference type="EMBL" id="MCY1073614.1"/>
    </source>
</evidence>
<name>A0ABT3ZXY7_9BACT</name>
<evidence type="ECO:0000256" key="2">
    <source>
        <dbReference type="SAM" id="SignalP"/>
    </source>
</evidence>
<evidence type="ECO:0008006" key="5">
    <source>
        <dbReference type="Google" id="ProtNLM"/>
    </source>
</evidence>
<keyword evidence="2" id="KW-0732">Signal</keyword>
<dbReference type="Proteomes" id="UP001207654">
    <property type="component" value="Unassembled WGS sequence"/>
</dbReference>
<proteinExistence type="predicted"/>
<feature type="chain" id="PRO_5046350368" description="Lipoprotein" evidence="2">
    <location>
        <begin position="22"/>
        <end position="134"/>
    </location>
</feature>
<gene>
    <name evidence="3" type="ORF">OV287_03880</name>
</gene>
<reference evidence="3 4" key="1">
    <citation type="submission" date="2022-11" db="EMBL/GenBank/DDBJ databases">
        <title>Minimal conservation of predation-associated metabolite biosynthetic gene clusters underscores biosynthetic potential of Myxococcota including descriptions for ten novel species: Archangium lansinium sp. nov., Myxococcus landrumus sp. nov., Nannocystis bai.</title>
        <authorList>
            <person name="Ahearne A."/>
            <person name="Stevens C."/>
            <person name="Phillips K."/>
        </authorList>
    </citation>
    <scope>NUCLEOTIDE SEQUENCE [LARGE SCALE GENOMIC DNA]</scope>
    <source>
        <strain evidence="3 4">MIWBW</strain>
    </source>
</reference>
<dbReference type="EMBL" id="JAPNKA010000001">
    <property type="protein sequence ID" value="MCY1073614.1"/>
    <property type="molecule type" value="Genomic_DNA"/>
</dbReference>
<keyword evidence="4" id="KW-1185">Reference proteome</keyword>
<dbReference type="RefSeq" id="WP_267532614.1">
    <property type="nucleotide sequence ID" value="NZ_JAPNKA010000001.1"/>
</dbReference>
<organism evidence="3 4">
    <name type="scientific">Archangium lansingense</name>
    <dbReference type="NCBI Taxonomy" id="2995310"/>
    <lineage>
        <taxon>Bacteria</taxon>
        <taxon>Pseudomonadati</taxon>
        <taxon>Myxococcota</taxon>
        <taxon>Myxococcia</taxon>
        <taxon>Myxococcales</taxon>
        <taxon>Cystobacterineae</taxon>
        <taxon>Archangiaceae</taxon>
        <taxon>Archangium</taxon>
    </lineage>
</organism>